<evidence type="ECO:0000313" key="2">
    <source>
        <dbReference type="Proteomes" id="UP000502259"/>
    </source>
</evidence>
<name>A0A6F8U6Y4_9GAMM</name>
<proteinExistence type="predicted"/>
<evidence type="ECO:0000313" key="1">
    <source>
        <dbReference type="EMBL" id="BCB09242.1"/>
    </source>
</evidence>
<organism evidence="1 2">
    <name type="scientific">Halomonas hydrothermalis</name>
    <dbReference type="NCBI Taxonomy" id="115561"/>
    <lineage>
        <taxon>Bacteria</taxon>
        <taxon>Pseudomonadati</taxon>
        <taxon>Pseudomonadota</taxon>
        <taxon>Gammaproteobacteria</taxon>
        <taxon>Oceanospirillales</taxon>
        <taxon>Halomonadaceae</taxon>
        <taxon>Halomonas</taxon>
    </lineage>
</organism>
<accession>A0A6F8U6Y4</accession>
<gene>
    <name evidence="1" type="ORF">HHSLTHF2_31320</name>
</gene>
<keyword evidence="2" id="KW-1185">Reference proteome</keyword>
<reference evidence="1 2" key="1">
    <citation type="submission" date="2020-03" db="EMBL/GenBank/DDBJ databases">
        <title>Complete Genome Sequence of Halomonas hydrothermalis Strain Slthf2, Halophilic Bacterium Isolated from Deep-Sea Hydrothermal-Vent Environments.</title>
        <authorList>
            <person name="Takeyama N."/>
            <person name="Huang M."/>
            <person name="Sato K."/>
            <person name="Galipon J."/>
            <person name="Arakawa K."/>
        </authorList>
    </citation>
    <scope>NUCLEOTIDE SEQUENCE [LARGE SCALE GENOMIC DNA]</scope>
    <source>
        <strain evidence="1 2">Slthf2</strain>
    </source>
</reference>
<protein>
    <submittedName>
        <fullName evidence="1">Uncharacterized protein</fullName>
    </submittedName>
</protein>
<dbReference type="EMBL" id="AP022843">
    <property type="protein sequence ID" value="BCB09242.1"/>
    <property type="molecule type" value="Genomic_DNA"/>
</dbReference>
<sequence length="62" mass="6604">MTRGRACGNDKGGVEGFVRHLSRKTPASTETGVFVGDIGYGLSEKSLRASCTEDLDAWNGKN</sequence>
<dbReference type="Proteomes" id="UP000502259">
    <property type="component" value="Chromosome"/>
</dbReference>
<dbReference type="AlphaFoldDB" id="A0A6F8U6Y4"/>